<keyword evidence="2 3" id="KW-0040">ANK repeat</keyword>
<dbReference type="PROSITE" id="PS50297">
    <property type="entry name" value="ANK_REP_REGION"/>
    <property type="match status" value="1"/>
</dbReference>
<evidence type="ECO:0000256" key="1">
    <source>
        <dbReference type="ARBA" id="ARBA00022737"/>
    </source>
</evidence>
<organism evidence="5 6">
    <name type="scientific">Glonium stellatum</name>
    <dbReference type="NCBI Taxonomy" id="574774"/>
    <lineage>
        <taxon>Eukaryota</taxon>
        <taxon>Fungi</taxon>
        <taxon>Dikarya</taxon>
        <taxon>Ascomycota</taxon>
        <taxon>Pezizomycotina</taxon>
        <taxon>Dothideomycetes</taxon>
        <taxon>Pleosporomycetidae</taxon>
        <taxon>Gloniales</taxon>
        <taxon>Gloniaceae</taxon>
        <taxon>Glonium</taxon>
    </lineage>
</organism>
<sequence length="582" mass="64678">MIPPTDIISCFKLIHNAIQFLWKVGGAKGAYRSVCRELESLQSTLSLLDLCSLQRDHNDRFIAEIQGIYKECSDIIAEFLEKIERNKILQEDSSEYLAKGREILNQVDWSARGDQQVEKFEKALSRPVLRLQITLQMLTVKQNDELLSAKPRQDQPGEKRGQSTSAPKSSTKHPDPPPTHEEKKLQKDIDNFLKRLCIIGNPIKTSQGNSDNTEKEVADVILDASGMFRTLQEEAGKRKWPQLSETLGGLSMTLKEYSETQFSSFPNDNKRRVVKDILKTLENSLSYTAQTLASPDKEQRDSGPKGGHDSKNTRIPGRNEVGLCITNLRLLTSQIQGFMALFAPHGTDVERAPQEQEFNSEINTHPEAPDPSTSWDTSTFGSGYAGPCTSTEHIDDIEDGRRCSSRYDKSPNDVGILPKKVELCECNHPHRSECPLGGPECNTNPVDDQSPGELHLALGVRKVNANKSKMKAVTDKVCSLVALGADVNAPDHFGLCPIHYCALTINSEATKYLLKEGADINKCDEKGRTALNYAAADSHPDFDFVSMLIGRGGKLGSAKLPPMHRAMNQSQKRVRDLIVQVR</sequence>
<dbReference type="OrthoDB" id="20872at2759"/>
<feature type="repeat" description="ANK" evidence="3">
    <location>
        <begin position="493"/>
        <end position="525"/>
    </location>
</feature>
<dbReference type="PANTHER" id="PTHR24171:SF8">
    <property type="entry name" value="BRCA1-ASSOCIATED RING DOMAIN PROTEIN 1"/>
    <property type="match status" value="1"/>
</dbReference>
<feature type="compositionally biased region" description="Basic and acidic residues" evidence="4">
    <location>
        <begin position="151"/>
        <end position="161"/>
    </location>
</feature>
<keyword evidence="1" id="KW-0677">Repeat</keyword>
<dbReference type="SMART" id="SM00248">
    <property type="entry name" value="ANK"/>
    <property type="match status" value="2"/>
</dbReference>
<feature type="compositionally biased region" description="Polar residues" evidence="4">
    <location>
        <begin position="371"/>
        <end position="381"/>
    </location>
</feature>
<dbReference type="PANTHER" id="PTHR24171">
    <property type="entry name" value="ANKYRIN REPEAT DOMAIN-CONTAINING PROTEIN 39-RELATED"/>
    <property type="match status" value="1"/>
</dbReference>
<dbReference type="SUPFAM" id="SSF48403">
    <property type="entry name" value="Ankyrin repeat"/>
    <property type="match status" value="1"/>
</dbReference>
<feature type="region of interest" description="Disordered" evidence="4">
    <location>
        <begin position="144"/>
        <end position="184"/>
    </location>
</feature>
<dbReference type="Proteomes" id="UP000250140">
    <property type="component" value="Unassembled WGS sequence"/>
</dbReference>
<dbReference type="GO" id="GO:0004842">
    <property type="term" value="F:ubiquitin-protein transferase activity"/>
    <property type="evidence" value="ECO:0007669"/>
    <property type="project" value="TreeGrafter"/>
</dbReference>
<dbReference type="GO" id="GO:0085020">
    <property type="term" value="P:protein K6-linked ubiquitination"/>
    <property type="evidence" value="ECO:0007669"/>
    <property type="project" value="TreeGrafter"/>
</dbReference>
<feature type="region of interest" description="Disordered" evidence="4">
    <location>
        <begin position="289"/>
        <end position="317"/>
    </location>
</feature>
<proteinExistence type="predicted"/>
<dbReference type="PROSITE" id="PS50088">
    <property type="entry name" value="ANK_REPEAT"/>
    <property type="match status" value="1"/>
</dbReference>
<protein>
    <submittedName>
        <fullName evidence="5">Uncharacterized protein</fullName>
    </submittedName>
</protein>
<evidence type="ECO:0000313" key="5">
    <source>
        <dbReference type="EMBL" id="OCL04056.1"/>
    </source>
</evidence>
<dbReference type="InterPro" id="IPR036770">
    <property type="entry name" value="Ankyrin_rpt-contain_sf"/>
</dbReference>
<evidence type="ECO:0000256" key="2">
    <source>
        <dbReference type="ARBA" id="ARBA00023043"/>
    </source>
</evidence>
<keyword evidence="6" id="KW-1185">Reference proteome</keyword>
<feature type="region of interest" description="Disordered" evidence="4">
    <location>
        <begin position="362"/>
        <end position="382"/>
    </location>
</feature>
<reference evidence="5 6" key="1">
    <citation type="journal article" date="2016" name="Nat. Commun.">
        <title>Ectomycorrhizal ecology is imprinted in the genome of the dominant symbiotic fungus Cenococcum geophilum.</title>
        <authorList>
            <consortium name="DOE Joint Genome Institute"/>
            <person name="Peter M."/>
            <person name="Kohler A."/>
            <person name="Ohm R.A."/>
            <person name="Kuo A."/>
            <person name="Krutzmann J."/>
            <person name="Morin E."/>
            <person name="Arend M."/>
            <person name="Barry K.W."/>
            <person name="Binder M."/>
            <person name="Choi C."/>
            <person name="Clum A."/>
            <person name="Copeland A."/>
            <person name="Grisel N."/>
            <person name="Haridas S."/>
            <person name="Kipfer T."/>
            <person name="LaButti K."/>
            <person name="Lindquist E."/>
            <person name="Lipzen A."/>
            <person name="Maire R."/>
            <person name="Meier B."/>
            <person name="Mihaltcheva S."/>
            <person name="Molinier V."/>
            <person name="Murat C."/>
            <person name="Poggeler S."/>
            <person name="Quandt C.A."/>
            <person name="Sperisen C."/>
            <person name="Tritt A."/>
            <person name="Tisserant E."/>
            <person name="Crous P.W."/>
            <person name="Henrissat B."/>
            <person name="Nehls U."/>
            <person name="Egli S."/>
            <person name="Spatafora J.W."/>
            <person name="Grigoriev I.V."/>
            <person name="Martin F.M."/>
        </authorList>
    </citation>
    <scope>NUCLEOTIDE SEQUENCE [LARGE SCALE GENOMIC DNA]</scope>
    <source>
        <strain evidence="5 6">CBS 207.34</strain>
    </source>
</reference>
<dbReference type="Pfam" id="PF12796">
    <property type="entry name" value="Ank_2"/>
    <property type="match status" value="1"/>
</dbReference>
<gene>
    <name evidence="5" type="ORF">AOQ84DRAFT_380998</name>
</gene>
<accession>A0A8E2ESK2</accession>
<feature type="compositionally biased region" description="Basic and acidic residues" evidence="4">
    <location>
        <begin position="172"/>
        <end position="184"/>
    </location>
</feature>
<evidence type="ECO:0000313" key="6">
    <source>
        <dbReference type="Proteomes" id="UP000250140"/>
    </source>
</evidence>
<dbReference type="InterPro" id="IPR002110">
    <property type="entry name" value="Ankyrin_rpt"/>
</dbReference>
<evidence type="ECO:0000256" key="4">
    <source>
        <dbReference type="SAM" id="MobiDB-lite"/>
    </source>
</evidence>
<dbReference type="Gene3D" id="1.25.40.20">
    <property type="entry name" value="Ankyrin repeat-containing domain"/>
    <property type="match status" value="1"/>
</dbReference>
<name>A0A8E2ESK2_9PEZI</name>
<feature type="compositionally biased region" description="Basic and acidic residues" evidence="4">
    <location>
        <begin position="295"/>
        <end position="312"/>
    </location>
</feature>
<evidence type="ECO:0000256" key="3">
    <source>
        <dbReference type="PROSITE-ProRule" id="PRU00023"/>
    </source>
</evidence>
<dbReference type="EMBL" id="KV750613">
    <property type="protein sequence ID" value="OCL04056.1"/>
    <property type="molecule type" value="Genomic_DNA"/>
</dbReference>
<dbReference type="AlphaFoldDB" id="A0A8E2ESK2"/>